<dbReference type="Proteomes" id="UP000641514">
    <property type="component" value="Unassembled WGS sequence"/>
</dbReference>
<dbReference type="SUPFAM" id="SSF109854">
    <property type="entry name" value="DinB/YfiT-like putative metalloenzymes"/>
    <property type="match status" value="1"/>
</dbReference>
<dbReference type="InterPro" id="IPR034660">
    <property type="entry name" value="DinB/YfiT-like"/>
</dbReference>
<reference evidence="2" key="1">
    <citation type="journal article" date="2014" name="Int. J. Syst. Evol. Microbiol.">
        <title>Complete genome sequence of Corynebacterium casei LMG S-19264T (=DSM 44701T), isolated from a smear-ripened cheese.</title>
        <authorList>
            <consortium name="US DOE Joint Genome Institute (JGI-PGF)"/>
            <person name="Walter F."/>
            <person name="Albersmeier A."/>
            <person name="Kalinowski J."/>
            <person name="Ruckert C."/>
        </authorList>
    </citation>
    <scope>NUCLEOTIDE SEQUENCE</scope>
    <source>
        <strain evidence="2">CGMCC 1.15478</strain>
    </source>
</reference>
<dbReference type="GO" id="GO:0046872">
    <property type="term" value="F:metal ion binding"/>
    <property type="evidence" value="ECO:0007669"/>
    <property type="project" value="InterPro"/>
</dbReference>
<dbReference type="InterPro" id="IPR024344">
    <property type="entry name" value="MDMPI_metal-binding"/>
</dbReference>
<dbReference type="RefSeq" id="WP_188670693.1">
    <property type="nucleotide sequence ID" value="NZ_BMJH01000001.1"/>
</dbReference>
<dbReference type="EMBL" id="BMJH01000001">
    <property type="protein sequence ID" value="GGC57077.1"/>
    <property type="molecule type" value="Genomic_DNA"/>
</dbReference>
<comment type="caution">
    <text evidence="2">The sequence shown here is derived from an EMBL/GenBank/DDBJ whole genome shotgun (WGS) entry which is preliminary data.</text>
</comment>
<proteinExistence type="predicted"/>
<organism evidence="2 3">
    <name type="scientific">Hoyosella rhizosphaerae</name>
    <dbReference type="NCBI Taxonomy" id="1755582"/>
    <lineage>
        <taxon>Bacteria</taxon>
        <taxon>Bacillati</taxon>
        <taxon>Actinomycetota</taxon>
        <taxon>Actinomycetes</taxon>
        <taxon>Mycobacteriales</taxon>
        <taxon>Hoyosellaceae</taxon>
        <taxon>Hoyosella</taxon>
    </lineage>
</organism>
<gene>
    <name evidence="2" type="ORF">GCM10011410_07020</name>
</gene>
<accession>A0A916XAA6</accession>
<dbReference type="NCBIfam" id="TIGR03083">
    <property type="entry name" value="maleylpyruvate isomerase family mycothiol-dependent enzyme"/>
    <property type="match status" value="1"/>
</dbReference>
<dbReference type="Gene3D" id="1.20.120.450">
    <property type="entry name" value="dinb family like domain"/>
    <property type="match status" value="1"/>
</dbReference>
<dbReference type="InterPro" id="IPR017517">
    <property type="entry name" value="Maleyloyr_isom"/>
</dbReference>
<dbReference type="Pfam" id="PF11716">
    <property type="entry name" value="MDMPI_N"/>
    <property type="match status" value="1"/>
</dbReference>
<reference evidence="2" key="2">
    <citation type="submission" date="2020-09" db="EMBL/GenBank/DDBJ databases">
        <authorList>
            <person name="Sun Q."/>
            <person name="Zhou Y."/>
        </authorList>
    </citation>
    <scope>NUCLEOTIDE SEQUENCE</scope>
    <source>
        <strain evidence="2">CGMCC 1.15478</strain>
    </source>
</reference>
<keyword evidence="3" id="KW-1185">Reference proteome</keyword>
<evidence type="ECO:0000259" key="1">
    <source>
        <dbReference type="Pfam" id="PF11716"/>
    </source>
</evidence>
<protein>
    <recommendedName>
        <fullName evidence="1">Mycothiol-dependent maleylpyruvate isomerase metal-binding domain-containing protein</fullName>
    </recommendedName>
</protein>
<dbReference type="AlphaFoldDB" id="A0A916XAA6"/>
<name>A0A916XAA6_9ACTN</name>
<sequence length="274" mass="30854">MPRELERADTVSFLIEQWGTLGQLLDTLTDDEWAAESVLPGWSVHDIVSHVVGTELLLLGSDLPTVDFDVRELEYVRNDLAGINERWVQHFRDKSPTEMRMLFAETMDRRAEALKAMTIEEWYAPTIGPAGPTEYGKFMLMRLFDCWVHELDIRDSVDKPGDESGPRAEAAFGTIVNSLGYIVGRRAHAPEGSVVEFDFTGPIEFTTYVGVQEKARVLDKAPEEKPTTIVRISSSLFVRLACGRVDPEQVWDDVELLRDQGLGAAIIRNLNYVP</sequence>
<evidence type="ECO:0000313" key="3">
    <source>
        <dbReference type="Proteomes" id="UP000641514"/>
    </source>
</evidence>
<evidence type="ECO:0000313" key="2">
    <source>
        <dbReference type="EMBL" id="GGC57077.1"/>
    </source>
</evidence>
<feature type="domain" description="Mycothiol-dependent maleylpyruvate isomerase metal-binding" evidence="1">
    <location>
        <begin position="16"/>
        <end position="154"/>
    </location>
</feature>